<organism evidence="2 3">
    <name type="scientific">Aspergillus violaceofuscus (strain CBS 115571)</name>
    <dbReference type="NCBI Taxonomy" id="1450538"/>
    <lineage>
        <taxon>Eukaryota</taxon>
        <taxon>Fungi</taxon>
        <taxon>Dikarya</taxon>
        <taxon>Ascomycota</taxon>
        <taxon>Pezizomycotina</taxon>
        <taxon>Eurotiomycetes</taxon>
        <taxon>Eurotiomycetidae</taxon>
        <taxon>Eurotiales</taxon>
        <taxon>Aspergillaceae</taxon>
        <taxon>Aspergillus</taxon>
    </lineage>
</organism>
<dbReference type="AlphaFoldDB" id="A0A2V5HLB5"/>
<dbReference type="Proteomes" id="UP000249829">
    <property type="component" value="Unassembled WGS sequence"/>
</dbReference>
<feature type="compositionally biased region" description="Polar residues" evidence="1">
    <location>
        <begin position="1"/>
        <end position="10"/>
    </location>
</feature>
<reference evidence="2 3" key="1">
    <citation type="submission" date="2018-02" db="EMBL/GenBank/DDBJ databases">
        <title>The genomes of Aspergillus section Nigri reveals drivers in fungal speciation.</title>
        <authorList>
            <consortium name="DOE Joint Genome Institute"/>
            <person name="Vesth T.C."/>
            <person name="Nybo J."/>
            <person name="Theobald S."/>
            <person name="Brandl J."/>
            <person name="Frisvad J.C."/>
            <person name="Nielsen K.F."/>
            <person name="Lyhne E.K."/>
            <person name="Kogle M.E."/>
            <person name="Kuo A."/>
            <person name="Riley R."/>
            <person name="Clum A."/>
            <person name="Nolan M."/>
            <person name="Lipzen A."/>
            <person name="Salamov A."/>
            <person name="Henrissat B."/>
            <person name="Wiebenga A."/>
            <person name="De vries R.P."/>
            <person name="Grigoriev I.V."/>
            <person name="Mortensen U.H."/>
            <person name="Andersen M.R."/>
            <person name="Baker S.E."/>
        </authorList>
    </citation>
    <scope>NUCLEOTIDE SEQUENCE [LARGE SCALE GENOMIC DNA]</scope>
    <source>
        <strain evidence="2 3">CBS 115571</strain>
    </source>
</reference>
<feature type="compositionally biased region" description="Polar residues" evidence="1">
    <location>
        <begin position="630"/>
        <end position="641"/>
    </location>
</feature>
<feature type="compositionally biased region" description="Polar residues" evidence="1">
    <location>
        <begin position="166"/>
        <end position="177"/>
    </location>
</feature>
<feature type="compositionally biased region" description="Polar residues" evidence="1">
    <location>
        <begin position="65"/>
        <end position="94"/>
    </location>
</feature>
<sequence>MGSFLSVSVHHQSKDKRPRRSRRLSKPPPKQATVEPVTSVSHQNQPSVDGSSVCLHPAVAWQNPWTGASIPINTTNSGSSGRRSHSLPSVTSHPGTPLLTVNAPRKCQVIAREPQGMALRSPTVSTVGSSAVDRRASLQLSRQGTVRSAAFRASPQSPIDKYPKRSYSTTSPPQRTHNAINRSTIEEAKSSNTHFIVDSQGFSLIRRRSLLTRPGVATRRSTRDSARRQPPMIDQENGHSTNISHVSYQAREQFASHNEESTTRPDIISEQLRPPTPNELEYTHLGALKLGSLRVVNGSTSPCPSDRARLKCPEGPPTNLHPGCVPGEDSIKLGRSDLRRIKTQVSAKYDEQPYLLPQRTIINSEDMIVSEPSLRFTGGELATTQAHVQSLARRSSATYSLQIPNSADYPENEDFPRSPFSFERSPTVPDLLRSCISATNVQGGSVPPSDGIDGLSSQGYSRLSKHRRSRYSHHMADSGHTSATSVHSCLNDQAMRSSPSRVLVAPDTPSFSPTSGNRARNAESLRSTTLPASEKQLRMHRQLSPQASSSSRHELEVPDQPAFVSSMCHELQQRRHYRRARSTSLTVSCDPDRLVSYPQYCGQLRSYEGVSSNFNGTGSAQRLKTNIPRSSDIIPQQNGHRNFSPDPGMSNDNIRDSLLFNRKGTMSHQDIDSYFALRLPAGVVGSHMHYKKSRPCPSLSEDSLTSASQIGATSDCGTLSGGSSSSRSSTHSDFWLSKATTGTYHLPISEEKLKPCGGSMIPEFPRGRTRSRTIEHQGRRLTRHL</sequence>
<feature type="region of interest" description="Disordered" evidence="1">
    <location>
        <begin position="214"/>
        <end position="240"/>
    </location>
</feature>
<accession>A0A2V5HLB5</accession>
<feature type="region of interest" description="Disordered" evidence="1">
    <location>
        <begin position="1"/>
        <end position="51"/>
    </location>
</feature>
<feature type="region of interest" description="Disordered" evidence="1">
    <location>
        <begin position="65"/>
        <end position="100"/>
    </location>
</feature>
<evidence type="ECO:0000313" key="3">
    <source>
        <dbReference type="Proteomes" id="UP000249829"/>
    </source>
</evidence>
<protein>
    <submittedName>
        <fullName evidence="2">Uncharacterized protein</fullName>
    </submittedName>
</protein>
<dbReference type="STRING" id="1450538.A0A2V5HLB5"/>
<feature type="compositionally biased region" description="Polar residues" evidence="1">
    <location>
        <begin position="509"/>
        <end position="531"/>
    </location>
</feature>
<feature type="compositionally biased region" description="Basic residues" evidence="1">
    <location>
        <begin position="11"/>
        <end position="25"/>
    </location>
</feature>
<gene>
    <name evidence="2" type="ORF">BO99DRAFT_202210</name>
</gene>
<dbReference type="EMBL" id="KZ825106">
    <property type="protein sequence ID" value="PYI23342.1"/>
    <property type="molecule type" value="Genomic_DNA"/>
</dbReference>
<keyword evidence="3" id="KW-1185">Reference proteome</keyword>
<feature type="region of interest" description="Disordered" evidence="1">
    <location>
        <begin position="439"/>
        <end position="485"/>
    </location>
</feature>
<feature type="region of interest" description="Disordered" evidence="1">
    <location>
        <begin position="146"/>
        <end position="177"/>
    </location>
</feature>
<evidence type="ECO:0000313" key="2">
    <source>
        <dbReference type="EMBL" id="PYI23342.1"/>
    </source>
</evidence>
<name>A0A2V5HLB5_ASPV1</name>
<dbReference type="OMA" id="RTHNAIN"/>
<feature type="region of interest" description="Disordered" evidence="1">
    <location>
        <begin position="497"/>
        <end position="558"/>
    </location>
</feature>
<feature type="region of interest" description="Disordered" evidence="1">
    <location>
        <begin position="630"/>
        <end position="650"/>
    </location>
</feature>
<feature type="compositionally biased region" description="Basic residues" evidence="1">
    <location>
        <begin position="463"/>
        <end position="473"/>
    </location>
</feature>
<feature type="region of interest" description="Disordered" evidence="1">
    <location>
        <begin position="756"/>
        <end position="785"/>
    </location>
</feature>
<feature type="compositionally biased region" description="Polar residues" evidence="1">
    <location>
        <begin position="36"/>
        <end position="50"/>
    </location>
</feature>
<evidence type="ECO:0000256" key="1">
    <source>
        <dbReference type="SAM" id="MobiDB-lite"/>
    </source>
</evidence>
<proteinExistence type="predicted"/>